<gene>
    <name evidence="1" type="ORF">LCGC14_1036400</name>
</gene>
<organism evidence="1">
    <name type="scientific">marine sediment metagenome</name>
    <dbReference type="NCBI Taxonomy" id="412755"/>
    <lineage>
        <taxon>unclassified sequences</taxon>
        <taxon>metagenomes</taxon>
        <taxon>ecological metagenomes</taxon>
    </lineage>
</organism>
<evidence type="ECO:0000313" key="1">
    <source>
        <dbReference type="EMBL" id="KKN10459.1"/>
    </source>
</evidence>
<protein>
    <submittedName>
        <fullName evidence="1">Uncharacterized protein</fullName>
    </submittedName>
</protein>
<comment type="caution">
    <text evidence="1">The sequence shown here is derived from an EMBL/GenBank/DDBJ whole genome shotgun (WGS) entry which is preliminary data.</text>
</comment>
<sequence>MDDAESSFTRNDIGCHADGAFGHRRIRTRLAELVDAIDGGIGNPEAQALMESLGGEMPDDCWDEDRAIELLDEATSEGLEWRLDAGDLLLCEMEMEL</sequence>
<accession>A0A0F9MXR3</accession>
<dbReference type="EMBL" id="LAZR01004242">
    <property type="protein sequence ID" value="KKN10459.1"/>
    <property type="molecule type" value="Genomic_DNA"/>
</dbReference>
<proteinExistence type="predicted"/>
<name>A0A0F9MXR3_9ZZZZ</name>
<dbReference type="AlphaFoldDB" id="A0A0F9MXR3"/>
<reference evidence="1" key="1">
    <citation type="journal article" date="2015" name="Nature">
        <title>Complex archaea that bridge the gap between prokaryotes and eukaryotes.</title>
        <authorList>
            <person name="Spang A."/>
            <person name="Saw J.H."/>
            <person name="Jorgensen S.L."/>
            <person name="Zaremba-Niedzwiedzka K."/>
            <person name="Martijn J."/>
            <person name="Lind A.E."/>
            <person name="van Eijk R."/>
            <person name="Schleper C."/>
            <person name="Guy L."/>
            <person name="Ettema T.J."/>
        </authorList>
    </citation>
    <scope>NUCLEOTIDE SEQUENCE</scope>
</reference>